<dbReference type="SMART" id="SM00271">
    <property type="entry name" value="DnaJ"/>
    <property type="match status" value="1"/>
</dbReference>
<evidence type="ECO:0000256" key="1">
    <source>
        <dbReference type="SAM" id="MobiDB-lite"/>
    </source>
</evidence>
<dbReference type="InterPro" id="IPR036869">
    <property type="entry name" value="J_dom_sf"/>
</dbReference>
<feature type="compositionally biased region" description="Low complexity" evidence="1">
    <location>
        <begin position="53"/>
        <end position="64"/>
    </location>
</feature>
<dbReference type="PROSITE" id="PS50076">
    <property type="entry name" value="DNAJ_2"/>
    <property type="match status" value="1"/>
</dbReference>
<proteinExistence type="predicted"/>
<gene>
    <name evidence="3" type="ORF">GA_TR7000_c0_g1_i1_g.23228</name>
</gene>
<evidence type="ECO:0000313" key="3">
    <source>
        <dbReference type="EMBL" id="JAU27542.1"/>
    </source>
</evidence>
<dbReference type="PANTHER" id="PTHR45376:SF5">
    <property type="entry name" value="CHAPERONE DNAJ-DOMAIN SUPERFAMILY PROTEIN"/>
    <property type="match status" value="1"/>
</dbReference>
<feature type="compositionally biased region" description="Basic residues" evidence="1">
    <location>
        <begin position="111"/>
        <end position="134"/>
    </location>
</feature>
<dbReference type="PANTHER" id="PTHR45376">
    <property type="entry name" value="CHAPERONE DNAJ-DOMAIN SUPERFAMILY PROTEIN-RELATED"/>
    <property type="match status" value="1"/>
</dbReference>
<feature type="domain" description="J" evidence="2">
    <location>
        <begin position="211"/>
        <end position="272"/>
    </location>
</feature>
<feature type="region of interest" description="Disordered" evidence="1">
    <location>
        <begin position="43"/>
        <end position="65"/>
    </location>
</feature>
<sequence length="272" mass="30762">MQRLRSLLSLKSSSILEFSSFSATKTSFAPFHSTSVLSEKSRKYFGSGGTTTSGNERSSSKNSSVRFTCTVKEKGRRTGAKKTLNNLLFHRGVNDPLQEWNFGANPLIRDRHMKKKSPPGRGKKPRDKKTKRWHREGNTDDDATNTFENKWRGPWTSQSQKASYSYSYSRDSASGFEWREGWSWTTQSQRSKSNSWNDEFYDEPLAVGSQSERNVLGLPLVGPLKLEDVKNAFRSSALKWHPDKHQGPSQAAAQEKFKLCVDAYKSLCSALS</sequence>
<dbReference type="CDD" id="cd06257">
    <property type="entry name" value="DnaJ"/>
    <property type="match status" value="1"/>
</dbReference>
<feature type="region of interest" description="Disordered" evidence="1">
    <location>
        <begin position="106"/>
        <end position="154"/>
    </location>
</feature>
<dbReference type="AlphaFoldDB" id="A0A1J3E8D5"/>
<reference evidence="3" key="1">
    <citation type="submission" date="2016-07" db="EMBL/GenBank/DDBJ databases">
        <title>De novo transcriptome assembly of four accessions of the metal hyperaccumulator plant Noccaea caerulescens.</title>
        <authorList>
            <person name="Blande D."/>
            <person name="Halimaa P."/>
            <person name="Tervahauta A.I."/>
            <person name="Aarts M.G."/>
            <person name="Karenlampi S.O."/>
        </authorList>
    </citation>
    <scope>NUCLEOTIDE SEQUENCE</scope>
</reference>
<dbReference type="Gene3D" id="1.10.287.110">
    <property type="entry name" value="DnaJ domain"/>
    <property type="match status" value="1"/>
</dbReference>
<evidence type="ECO:0000259" key="2">
    <source>
        <dbReference type="PROSITE" id="PS50076"/>
    </source>
</evidence>
<dbReference type="InterPro" id="IPR001623">
    <property type="entry name" value="DnaJ_domain"/>
</dbReference>
<dbReference type="Pfam" id="PF00226">
    <property type="entry name" value="DnaJ"/>
    <property type="match status" value="1"/>
</dbReference>
<protein>
    <recommendedName>
        <fullName evidence="2">J domain-containing protein</fullName>
    </recommendedName>
</protein>
<dbReference type="EMBL" id="GEVI01004778">
    <property type="protein sequence ID" value="JAU27542.1"/>
    <property type="molecule type" value="Transcribed_RNA"/>
</dbReference>
<name>A0A1J3E8D5_NOCCA</name>
<organism evidence="3">
    <name type="scientific">Noccaea caerulescens</name>
    <name type="common">Alpine penny-cress</name>
    <name type="synonym">Thlaspi caerulescens</name>
    <dbReference type="NCBI Taxonomy" id="107243"/>
    <lineage>
        <taxon>Eukaryota</taxon>
        <taxon>Viridiplantae</taxon>
        <taxon>Streptophyta</taxon>
        <taxon>Embryophyta</taxon>
        <taxon>Tracheophyta</taxon>
        <taxon>Spermatophyta</taxon>
        <taxon>Magnoliopsida</taxon>
        <taxon>eudicotyledons</taxon>
        <taxon>Gunneridae</taxon>
        <taxon>Pentapetalae</taxon>
        <taxon>rosids</taxon>
        <taxon>malvids</taxon>
        <taxon>Brassicales</taxon>
        <taxon>Brassicaceae</taxon>
        <taxon>Coluteocarpeae</taxon>
        <taxon>Noccaea</taxon>
    </lineage>
</organism>
<dbReference type="SUPFAM" id="SSF46565">
    <property type="entry name" value="Chaperone J-domain"/>
    <property type="match status" value="1"/>
</dbReference>
<accession>A0A1J3E8D5</accession>